<evidence type="ECO:0000313" key="1">
    <source>
        <dbReference type="EMBL" id="KAJ5111996.1"/>
    </source>
</evidence>
<comment type="caution">
    <text evidence="1">The sequence shown here is derived from an EMBL/GenBank/DDBJ whole genome shotgun (WGS) entry which is preliminary data.</text>
</comment>
<proteinExistence type="predicted"/>
<dbReference type="Proteomes" id="UP001149074">
    <property type="component" value="Unassembled WGS sequence"/>
</dbReference>
<accession>A0A9W9G4S2</accession>
<sequence length="67" mass="7496">MQTVVLPKLTPSFQAKVQAFTLNESVFHLERYVDSDHGGTVATICFSEDEILHTELLNTSVAFALRQ</sequence>
<protein>
    <submittedName>
        <fullName evidence="1">Uncharacterized protein</fullName>
    </submittedName>
</protein>
<evidence type="ECO:0000313" key="2">
    <source>
        <dbReference type="Proteomes" id="UP001149074"/>
    </source>
</evidence>
<reference evidence="1" key="2">
    <citation type="journal article" date="2023" name="IMA Fungus">
        <title>Comparative genomic study of the Penicillium genus elucidates a diverse pangenome and 15 lateral gene transfer events.</title>
        <authorList>
            <person name="Petersen C."/>
            <person name="Sorensen T."/>
            <person name="Nielsen M.R."/>
            <person name="Sondergaard T.E."/>
            <person name="Sorensen J.L."/>
            <person name="Fitzpatrick D.A."/>
            <person name="Frisvad J.C."/>
            <person name="Nielsen K.L."/>
        </authorList>
    </citation>
    <scope>NUCLEOTIDE SEQUENCE</scope>
    <source>
        <strain evidence="1">IBT 30761</strain>
    </source>
</reference>
<dbReference type="RefSeq" id="XP_056479769.1">
    <property type="nucleotide sequence ID" value="XM_056612545.1"/>
</dbReference>
<organism evidence="1 2">
    <name type="scientific">Penicillium argentinense</name>
    <dbReference type="NCBI Taxonomy" id="1131581"/>
    <lineage>
        <taxon>Eukaryota</taxon>
        <taxon>Fungi</taxon>
        <taxon>Dikarya</taxon>
        <taxon>Ascomycota</taxon>
        <taxon>Pezizomycotina</taxon>
        <taxon>Eurotiomycetes</taxon>
        <taxon>Eurotiomycetidae</taxon>
        <taxon>Eurotiales</taxon>
        <taxon>Aspergillaceae</taxon>
        <taxon>Penicillium</taxon>
    </lineage>
</organism>
<name>A0A9W9G4S2_9EURO</name>
<dbReference type="EMBL" id="JAPQKI010000001">
    <property type="protein sequence ID" value="KAJ5111996.1"/>
    <property type="molecule type" value="Genomic_DNA"/>
</dbReference>
<gene>
    <name evidence="1" type="ORF">N7532_000041</name>
</gene>
<keyword evidence="2" id="KW-1185">Reference proteome</keyword>
<dbReference type="AlphaFoldDB" id="A0A9W9G4S2"/>
<dbReference type="GeneID" id="81351524"/>
<reference evidence="1" key="1">
    <citation type="submission" date="2022-11" db="EMBL/GenBank/DDBJ databases">
        <authorList>
            <person name="Petersen C."/>
        </authorList>
    </citation>
    <scope>NUCLEOTIDE SEQUENCE</scope>
    <source>
        <strain evidence="1">IBT 30761</strain>
    </source>
</reference>